<feature type="transmembrane region" description="Helical" evidence="2">
    <location>
        <begin position="240"/>
        <end position="261"/>
    </location>
</feature>
<evidence type="ECO:0000259" key="3">
    <source>
        <dbReference type="Pfam" id="PF01757"/>
    </source>
</evidence>
<feature type="transmembrane region" description="Helical" evidence="2">
    <location>
        <begin position="201"/>
        <end position="220"/>
    </location>
</feature>
<feature type="transmembrane region" description="Helical" evidence="2">
    <location>
        <begin position="301"/>
        <end position="317"/>
    </location>
</feature>
<evidence type="ECO:0000256" key="2">
    <source>
        <dbReference type="SAM" id="Phobius"/>
    </source>
</evidence>
<dbReference type="PANTHER" id="PTHR23028:SF53">
    <property type="entry name" value="ACYL_TRANSF_3 DOMAIN-CONTAINING PROTEIN"/>
    <property type="match status" value="1"/>
</dbReference>
<organism evidence="4 5">
    <name type="scientific">Streptomyces luteolus</name>
    <dbReference type="NCBI Taxonomy" id="3043615"/>
    <lineage>
        <taxon>Bacteria</taxon>
        <taxon>Bacillati</taxon>
        <taxon>Actinomycetota</taxon>
        <taxon>Actinomycetes</taxon>
        <taxon>Kitasatosporales</taxon>
        <taxon>Streptomycetaceae</taxon>
        <taxon>Streptomyces</taxon>
    </lineage>
</organism>
<feature type="transmembrane region" description="Helical" evidence="2">
    <location>
        <begin position="125"/>
        <end position="151"/>
    </location>
</feature>
<sequence length="413" mass="46118">MIRDETTGGRAPSTMMDKPPPAAKNLARKPTERRHASRLPSLTGLRIAAALLVFFNHVGLPLPHLRFLESDAAAFRLFDMTGDAGSLGVVFFFVLSGFVLTWSARGDDTARRFWRRRFVKVYPNYAITWALAMVLVASAYTPAGTALANLFMVHVWVPEFAVFSSVNEPSWSLGCEVLFYASFPLLHNLFKRIRAGHLKYWIAGTAAAVMATPLVTHLFVPDRPLFPGAALGAPISAEQYWFAYYMPATRMLDFALGMLVAQAVLRGRWFNIGMAWSALLLVGSYVACTFVPFLYAQRSMTIVPIIFLIAAAASSDIKGKSRFWSSRPMVWLGEISFAFYLIHFIVLTFLRKQLDGFFSVWETAGIVTLALGVTVLLSWALYALVERPITRRWSTSPGERRERDQDRLPAAAV</sequence>
<protein>
    <submittedName>
        <fullName evidence="4">Acyltransferase</fullName>
        <ecNumber evidence="4">2.3.-.-</ecNumber>
    </submittedName>
</protein>
<feature type="transmembrane region" description="Helical" evidence="2">
    <location>
        <begin position="84"/>
        <end position="104"/>
    </location>
</feature>
<evidence type="ECO:0000313" key="4">
    <source>
        <dbReference type="EMBL" id="MDI3422596.1"/>
    </source>
</evidence>
<feature type="transmembrane region" description="Helical" evidence="2">
    <location>
        <begin position="363"/>
        <end position="385"/>
    </location>
</feature>
<keyword evidence="2" id="KW-0812">Transmembrane</keyword>
<keyword evidence="5" id="KW-1185">Reference proteome</keyword>
<dbReference type="Proteomes" id="UP001237105">
    <property type="component" value="Unassembled WGS sequence"/>
</dbReference>
<evidence type="ECO:0000313" key="5">
    <source>
        <dbReference type="Proteomes" id="UP001237105"/>
    </source>
</evidence>
<accession>A0ABT6T4P2</accession>
<comment type="caution">
    <text evidence="4">The sequence shown here is derived from an EMBL/GenBank/DDBJ whole genome shotgun (WGS) entry which is preliminary data.</text>
</comment>
<dbReference type="EMBL" id="JASCIS010000039">
    <property type="protein sequence ID" value="MDI3422596.1"/>
    <property type="molecule type" value="Genomic_DNA"/>
</dbReference>
<feature type="transmembrane region" description="Helical" evidence="2">
    <location>
        <begin position="171"/>
        <end position="189"/>
    </location>
</feature>
<dbReference type="InterPro" id="IPR050879">
    <property type="entry name" value="Acyltransferase_3"/>
</dbReference>
<dbReference type="InterPro" id="IPR002656">
    <property type="entry name" value="Acyl_transf_3_dom"/>
</dbReference>
<keyword evidence="4" id="KW-0012">Acyltransferase</keyword>
<reference evidence="4 5" key="1">
    <citation type="submission" date="2023-05" db="EMBL/GenBank/DDBJ databases">
        <title>Draft genome sequence of Streptomyces sp. B-S-A12 isolated from a cave soil in Thailand.</title>
        <authorList>
            <person name="Chamroensaksri N."/>
            <person name="Muangham S."/>
        </authorList>
    </citation>
    <scope>NUCLEOTIDE SEQUENCE [LARGE SCALE GENOMIC DNA]</scope>
    <source>
        <strain evidence="4 5">B-S-A12</strain>
    </source>
</reference>
<keyword evidence="4" id="KW-0808">Transferase</keyword>
<feature type="transmembrane region" description="Helical" evidence="2">
    <location>
        <begin position="273"/>
        <end position="295"/>
    </location>
</feature>
<keyword evidence="2" id="KW-0472">Membrane</keyword>
<dbReference type="GO" id="GO:0016746">
    <property type="term" value="F:acyltransferase activity"/>
    <property type="evidence" value="ECO:0007669"/>
    <property type="project" value="UniProtKB-KW"/>
</dbReference>
<proteinExistence type="predicted"/>
<dbReference type="RefSeq" id="WP_282538454.1">
    <property type="nucleotide sequence ID" value="NZ_JASCIS010000039.1"/>
</dbReference>
<name>A0ABT6T4P2_9ACTN</name>
<dbReference type="EC" id="2.3.-.-" evidence="4"/>
<feature type="region of interest" description="Disordered" evidence="1">
    <location>
        <begin position="1"/>
        <end position="36"/>
    </location>
</feature>
<evidence type="ECO:0000256" key="1">
    <source>
        <dbReference type="SAM" id="MobiDB-lite"/>
    </source>
</evidence>
<feature type="transmembrane region" description="Helical" evidence="2">
    <location>
        <begin position="43"/>
        <end position="64"/>
    </location>
</feature>
<gene>
    <name evidence="4" type="ORF">QIT00_29315</name>
</gene>
<feature type="domain" description="Acyltransferase 3" evidence="3">
    <location>
        <begin position="41"/>
        <end position="382"/>
    </location>
</feature>
<dbReference type="Pfam" id="PF01757">
    <property type="entry name" value="Acyl_transf_3"/>
    <property type="match status" value="1"/>
</dbReference>
<feature type="transmembrane region" description="Helical" evidence="2">
    <location>
        <begin position="329"/>
        <end position="351"/>
    </location>
</feature>
<keyword evidence="2" id="KW-1133">Transmembrane helix</keyword>
<dbReference type="PANTHER" id="PTHR23028">
    <property type="entry name" value="ACETYLTRANSFERASE"/>
    <property type="match status" value="1"/>
</dbReference>